<feature type="coiled-coil region" evidence="6">
    <location>
        <begin position="104"/>
        <end position="131"/>
    </location>
</feature>
<evidence type="ECO:0000256" key="2">
    <source>
        <dbReference type="ARBA" id="ARBA00022980"/>
    </source>
</evidence>
<dbReference type="InterPro" id="IPR016082">
    <property type="entry name" value="Ribosomal_uL30_ferredoxin-like"/>
</dbReference>
<organism evidence="10">
    <name type="scientific">Schistocephalus solidus</name>
    <name type="common">Tapeworm</name>
    <dbReference type="NCBI Taxonomy" id="70667"/>
    <lineage>
        <taxon>Eukaryota</taxon>
        <taxon>Metazoa</taxon>
        <taxon>Spiralia</taxon>
        <taxon>Lophotrochozoa</taxon>
        <taxon>Platyhelminthes</taxon>
        <taxon>Cestoda</taxon>
        <taxon>Eucestoda</taxon>
        <taxon>Diphyllobothriidea</taxon>
        <taxon>Diphyllobothriidae</taxon>
        <taxon>Schistocephalus</taxon>
    </lineage>
</organism>
<dbReference type="NCBIfam" id="TIGR01310">
    <property type="entry name" value="uL30_euk"/>
    <property type="match status" value="1"/>
</dbReference>
<dbReference type="PANTHER" id="PTHR11524:SF16">
    <property type="entry name" value="LARGE RIBOSOMAL SUBUNIT PROTEIN UL30"/>
    <property type="match status" value="1"/>
</dbReference>
<comment type="similarity">
    <text evidence="1">Belongs to the universal ribosomal protein uL30 family.</text>
</comment>
<evidence type="ECO:0000256" key="3">
    <source>
        <dbReference type="ARBA" id="ARBA00023274"/>
    </source>
</evidence>
<dbReference type="GO" id="GO:0000463">
    <property type="term" value="P:maturation of LSU-rRNA from tricistronic rRNA transcript (SSU-rRNA, 5.8S rRNA, LSU-rRNA)"/>
    <property type="evidence" value="ECO:0007669"/>
    <property type="project" value="TreeGrafter"/>
</dbReference>
<keyword evidence="6" id="KW-0175">Coiled coil</keyword>
<protein>
    <recommendedName>
        <fullName evidence="4">Large ribosomal subunit protein uL30</fullName>
    </recommendedName>
    <alternativeName>
        <fullName evidence="5">60S ribosomal protein L7</fullName>
    </alternativeName>
</protein>
<evidence type="ECO:0000259" key="8">
    <source>
        <dbReference type="Pfam" id="PF00327"/>
    </source>
</evidence>
<feature type="domain" description="Large ribosomal subunit protein uL30-like ferredoxin-like fold" evidence="8">
    <location>
        <begin position="148"/>
        <end position="197"/>
    </location>
</feature>
<evidence type="ECO:0000256" key="4">
    <source>
        <dbReference type="ARBA" id="ARBA00040575"/>
    </source>
</evidence>
<dbReference type="Pfam" id="PF00327">
    <property type="entry name" value="Ribosomal_L30"/>
    <property type="match status" value="1"/>
</dbReference>
<dbReference type="FunFam" id="3.30.1390.20:FF:000003">
    <property type="entry name" value="60S ribosomal protein L7"/>
    <property type="match status" value="1"/>
</dbReference>
<dbReference type="GO" id="GO:0003723">
    <property type="term" value="F:RNA binding"/>
    <property type="evidence" value="ECO:0007669"/>
    <property type="project" value="InterPro"/>
</dbReference>
<sequence>LSGYEVCTLLLSFFAVFTIFRIHNLPKYCFSDVAKASGALKASQKKPAAKPASTAKAAAKTDAKGEKVPKKPESRSYKDIVRARKIKSNARKKVIRRLKYLRLKKIMMKRAQKHLAEYRRAEKREVNLKRNAEKFGNFYVEAEPRLAFAVRIRGINGIHPKPRKTLQLMRLRQINNGTFVRLNKATLNMLRLIDPYVAWGYPSLKTVRRLIYKRGFCKIRGQRLPLTNARIQKRLGRYGIICTEDLVHEIYTVGPHFKQASSFLWRFKLNNPTGGFRKKGRHFVEGGDFGNREKYINRLLKTMI</sequence>
<dbReference type="FunFam" id="3.30.1390.20:FF:000002">
    <property type="entry name" value="60S ribosomal protein L7"/>
    <property type="match status" value="1"/>
</dbReference>
<proteinExistence type="inferred from homology"/>
<dbReference type="WBParaSite" id="SSLN_0000969301-mRNA-1">
    <property type="protein sequence ID" value="SSLN_0000969301-mRNA-1"/>
    <property type="gene ID" value="SSLN_0000969301"/>
</dbReference>
<dbReference type="InterPro" id="IPR012988">
    <property type="entry name" value="Ribosomal_uL30_N_euk"/>
</dbReference>
<dbReference type="CDD" id="cd01657">
    <property type="entry name" value="Ribosomal_L7_archeal_euk"/>
    <property type="match status" value="1"/>
</dbReference>
<dbReference type="InterPro" id="IPR005998">
    <property type="entry name" value="Ribosomal_uL30_euk"/>
</dbReference>
<evidence type="ECO:0000256" key="7">
    <source>
        <dbReference type="SAM" id="MobiDB-lite"/>
    </source>
</evidence>
<dbReference type="Gene3D" id="3.30.1390.20">
    <property type="entry name" value="Ribosomal protein L30, ferredoxin-like fold domain"/>
    <property type="match status" value="1"/>
</dbReference>
<evidence type="ECO:0000259" key="9">
    <source>
        <dbReference type="Pfam" id="PF08079"/>
    </source>
</evidence>
<dbReference type="InterPro" id="IPR035808">
    <property type="entry name" value="Ribosomal_uL30_euk_arc"/>
</dbReference>
<name>A0A183SYP0_SCHSO</name>
<keyword evidence="2" id="KW-0689">Ribosomal protein</keyword>
<dbReference type="GO" id="GO:0003735">
    <property type="term" value="F:structural constituent of ribosome"/>
    <property type="evidence" value="ECO:0007669"/>
    <property type="project" value="TreeGrafter"/>
</dbReference>
<feature type="compositionally biased region" description="Basic and acidic residues" evidence="7">
    <location>
        <begin position="59"/>
        <end position="75"/>
    </location>
</feature>
<feature type="region of interest" description="Disordered" evidence="7">
    <location>
        <begin position="44"/>
        <end position="75"/>
    </location>
</feature>
<dbReference type="InterPro" id="IPR039699">
    <property type="entry name" value="Ribosomal_uL30"/>
</dbReference>
<reference evidence="10" key="1">
    <citation type="submission" date="2016-06" db="UniProtKB">
        <authorList>
            <consortium name="WormBaseParasite"/>
        </authorList>
    </citation>
    <scope>IDENTIFICATION</scope>
</reference>
<feature type="domain" description="Large ribosomal subunit protein uL30 N-terminal eukaryotes" evidence="9">
    <location>
        <begin position="78"/>
        <end position="142"/>
    </location>
</feature>
<dbReference type="GO" id="GO:0022625">
    <property type="term" value="C:cytosolic large ribosomal subunit"/>
    <property type="evidence" value="ECO:0007669"/>
    <property type="project" value="TreeGrafter"/>
</dbReference>
<feature type="compositionally biased region" description="Low complexity" evidence="7">
    <location>
        <begin position="49"/>
        <end position="58"/>
    </location>
</feature>
<evidence type="ECO:0000313" key="10">
    <source>
        <dbReference type="WBParaSite" id="SSLN_0000969301-mRNA-1"/>
    </source>
</evidence>
<dbReference type="Pfam" id="PF08079">
    <property type="entry name" value="Ribosomal_L30_N"/>
    <property type="match status" value="1"/>
</dbReference>
<evidence type="ECO:0000256" key="6">
    <source>
        <dbReference type="SAM" id="Coils"/>
    </source>
</evidence>
<evidence type="ECO:0000256" key="1">
    <source>
        <dbReference type="ARBA" id="ARBA00007594"/>
    </source>
</evidence>
<keyword evidence="3" id="KW-0687">Ribonucleoprotein</keyword>
<dbReference type="SUPFAM" id="SSF55129">
    <property type="entry name" value="Ribosomal protein L30p/L7e"/>
    <property type="match status" value="1"/>
</dbReference>
<dbReference type="AlphaFoldDB" id="A0A183SYP0"/>
<dbReference type="InterPro" id="IPR036919">
    <property type="entry name" value="Ribo_uL30_ferredoxin-like_sf"/>
</dbReference>
<evidence type="ECO:0000256" key="5">
    <source>
        <dbReference type="ARBA" id="ARBA00041271"/>
    </source>
</evidence>
<dbReference type="PANTHER" id="PTHR11524">
    <property type="entry name" value="60S RIBOSOMAL PROTEIN L7"/>
    <property type="match status" value="1"/>
</dbReference>
<accession>A0A183SYP0</accession>